<dbReference type="Pfam" id="PF13966">
    <property type="entry name" value="zf-RVT"/>
    <property type="match status" value="1"/>
</dbReference>
<dbReference type="PANTHER" id="PTHR46890:SF48">
    <property type="entry name" value="RNA-DIRECTED DNA POLYMERASE"/>
    <property type="match status" value="1"/>
</dbReference>
<dbReference type="InterPro" id="IPR002156">
    <property type="entry name" value="RNaseH_domain"/>
</dbReference>
<dbReference type="Pfam" id="PF00078">
    <property type="entry name" value="RVT_1"/>
    <property type="match status" value="1"/>
</dbReference>
<dbReference type="PANTHER" id="PTHR46890">
    <property type="entry name" value="NON-LTR RETROLELEMENT REVERSE TRANSCRIPTASE-LIKE PROTEIN-RELATED"/>
    <property type="match status" value="1"/>
</dbReference>
<dbReference type="InterPro" id="IPR025558">
    <property type="entry name" value="DUF4283"/>
</dbReference>
<name>Q2R1K6_ORYSJ</name>
<dbReference type="Pfam" id="PF13456">
    <property type="entry name" value="RVT_3"/>
    <property type="match status" value="1"/>
</dbReference>
<proteinExistence type="predicted"/>
<evidence type="ECO:0000256" key="1">
    <source>
        <dbReference type="SAM" id="MobiDB-lite"/>
    </source>
</evidence>
<dbReference type="InterPro" id="IPR036691">
    <property type="entry name" value="Endo/exonu/phosph_ase_sf"/>
</dbReference>
<dbReference type="InterPro" id="IPR044730">
    <property type="entry name" value="RNase_H-like_dom_plant"/>
</dbReference>
<feature type="region of interest" description="Disordered" evidence="1">
    <location>
        <begin position="63"/>
        <end position="86"/>
    </location>
</feature>
<dbReference type="EMBL" id="DP000010">
    <property type="protein sequence ID" value="ABA94593.2"/>
    <property type="molecule type" value="Genomic_DNA"/>
</dbReference>
<protein>
    <submittedName>
        <fullName evidence="7">Retrotransposon protein, putative, unclassified</fullName>
    </submittedName>
</protein>
<gene>
    <name evidence="7" type="ordered locus">LOC_Os11g38890</name>
</gene>
<feature type="domain" description="DUF4283" evidence="6">
    <location>
        <begin position="110"/>
        <end position="183"/>
    </location>
</feature>
<dbReference type="GO" id="GO:0004523">
    <property type="term" value="F:RNA-DNA hybrid ribonuclease activity"/>
    <property type="evidence" value="ECO:0007669"/>
    <property type="project" value="InterPro"/>
</dbReference>
<feature type="domain" description="Endonuclease/exonuclease/phosphatase" evidence="3">
    <location>
        <begin position="450"/>
        <end position="633"/>
    </location>
</feature>
<feature type="compositionally biased region" description="Basic and acidic residues" evidence="1">
    <location>
        <begin position="285"/>
        <end position="307"/>
    </location>
</feature>
<dbReference type="SUPFAM" id="SSF56672">
    <property type="entry name" value="DNA/RNA polymerases"/>
    <property type="match status" value="1"/>
</dbReference>
<feature type="region of interest" description="Disordered" evidence="1">
    <location>
        <begin position="270"/>
        <end position="307"/>
    </location>
</feature>
<dbReference type="CDD" id="cd01650">
    <property type="entry name" value="RT_nLTR_like"/>
    <property type="match status" value="1"/>
</dbReference>
<dbReference type="SUPFAM" id="SSF56219">
    <property type="entry name" value="DNase I-like"/>
    <property type="match status" value="1"/>
</dbReference>
<dbReference type="InterPro" id="IPR000477">
    <property type="entry name" value="RT_dom"/>
</dbReference>
<feature type="domain" description="RNase H type-1" evidence="4">
    <location>
        <begin position="1363"/>
        <end position="1436"/>
    </location>
</feature>
<evidence type="ECO:0000259" key="2">
    <source>
        <dbReference type="Pfam" id="PF00078"/>
    </source>
</evidence>
<evidence type="ECO:0000259" key="3">
    <source>
        <dbReference type="Pfam" id="PF03372"/>
    </source>
</evidence>
<organism evidence="7">
    <name type="scientific">Oryza sativa subsp. japonica</name>
    <name type="common">Rice</name>
    <dbReference type="NCBI Taxonomy" id="39947"/>
    <lineage>
        <taxon>Eukaryota</taxon>
        <taxon>Viridiplantae</taxon>
        <taxon>Streptophyta</taxon>
        <taxon>Embryophyta</taxon>
        <taxon>Tracheophyta</taxon>
        <taxon>Spermatophyta</taxon>
        <taxon>Magnoliopsida</taxon>
        <taxon>Liliopsida</taxon>
        <taxon>Poales</taxon>
        <taxon>Poaceae</taxon>
        <taxon>BOP clade</taxon>
        <taxon>Oryzoideae</taxon>
        <taxon>Oryzeae</taxon>
        <taxon>Oryzinae</taxon>
        <taxon>Oryza</taxon>
        <taxon>Oryza sativa</taxon>
    </lineage>
</organism>
<evidence type="ECO:0000313" key="7">
    <source>
        <dbReference type="EMBL" id="ABA94593.2"/>
    </source>
</evidence>
<dbReference type="CDD" id="cd06222">
    <property type="entry name" value="RNase_H_like"/>
    <property type="match status" value="1"/>
</dbReference>
<feature type="domain" description="Reverse transcriptase zinc-binding" evidence="5">
    <location>
        <begin position="1161"/>
        <end position="1256"/>
    </location>
</feature>
<dbReference type="Pfam" id="PF14111">
    <property type="entry name" value="DUF4283"/>
    <property type="match status" value="1"/>
</dbReference>
<evidence type="ECO:0000259" key="4">
    <source>
        <dbReference type="Pfam" id="PF13456"/>
    </source>
</evidence>
<evidence type="ECO:0000259" key="5">
    <source>
        <dbReference type="Pfam" id="PF13966"/>
    </source>
</evidence>
<feature type="domain" description="Reverse transcriptase" evidence="2">
    <location>
        <begin position="909"/>
        <end position="1028"/>
    </location>
</feature>
<reference evidence="7" key="2">
    <citation type="submission" date="2005-04" db="EMBL/GenBank/DDBJ databases">
        <authorList>
            <person name="Buell C.R."/>
            <person name="Wing R.A."/>
            <person name="McCombie W.A."/>
            <person name="Ouyang S."/>
        </authorList>
    </citation>
    <scope>NUCLEOTIDE SEQUENCE</scope>
</reference>
<dbReference type="InterPro" id="IPR005135">
    <property type="entry name" value="Endo/exonuclease/phosphatase"/>
</dbReference>
<dbReference type="InterPro" id="IPR026960">
    <property type="entry name" value="RVT-Znf"/>
</dbReference>
<dbReference type="Pfam" id="PF03372">
    <property type="entry name" value="Exo_endo_phos"/>
    <property type="match status" value="1"/>
</dbReference>
<feature type="region of interest" description="Disordered" evidence="1">
    <location>
        <begin position="368"/>
        <end position="399"/>
    </location>
</feature>
<dbReference type="Gene3D" id="3.60.10.10">
    <property type="entry name" value="Endonuclease/exonuclease/phosphatase"/>
    <property type="match status" value="1"/>
</dbReference>
<accession>Q2R1K6</accession>
<dbReference type="InterPro" id="IPR043502">
    <property type="entry name" value="DNA/RNA_pol_sf"/>
</dbReference>
<dbReference type="InterPro" id="IPR052343">
    <property type="entry name" value="Retrotransposon-Effector_Assoc"/>
</dbReference>
<feature type="compositionally biased region" description="Low complexity" evidence="1">
    <location>
        <begin position="270"/>
        <end position="281"/>
    </location>
</feature>
<evidence type="ECO:0000259" key="6">
    <source>
        <dbReference type="Pfam" id="PF14111"/>
    </source>
</evidence>
<dbReference type="GO" id="GO:0003676">
    <property type="term" value="F:nucleic acid binding"/>
    <property type="evidence" value="ECO:0007669"/>
    <property type="project" value="InterPro"/>
</dbReference>
<sequence length="1469" mass="166153">MASSSGGGDKGIVTGMVTHPKPLVDAMLSHQETSTTAKEIILAPNKQALESASQSKDKMIHANPKTLPATGASDTYSTGPGAYTEGDVEEEDDEAVEVLLEDDEVQLAGQWTVLSRFYSLRSPNQAALFDDMKRAWRLRANMKVKSLRDNMFIITFSSEGDYNFVLQGGPWLHRGDALLVAKFDGLTSPSMVPLEFVPIWVRIYDLPLVLMTKRRGELYGSKLGHVREVDVGEDGRNKHDFFRILPFERRMSTIHGQQKSGVARNLAFRGAGSASSSSSKQGKGKSREEIIPDRVDAQDGFEGREDVGDGVVDELLASQTSNLNMSGENMVQKGEPVGMEEEQRHQLSTSNLVSDTDMILAIQNLQQPASFGGESSEDISDTNRKRVQPQSGSKISDRVQQALVLYGQGSGREQAKQVDPKEPARALKRFRKTEVESMEVLEATSPGATVKEADSQIVFLSETRQKADRIRRLRNRLGLRGFAGVDSDGMSGGLALYWHESVNVEIKALCERYIDAYVRLSPDGPLWHATFVYGEPRVENRHNMWSMLRSLRNSSNLPWLVIGDFNEALWQFEHFSSHPRGEPQMGTPFTYDNKRQGRNNVRVRLDRAIADNAWRDTFPNATLAHLASPRSDHCPISLQLSQEMKQPARKKILHYEICWEREPSLPEVVQESWVEAGTKSDLGDISAALRKVMASLHSWSKVKFKNIGRELQKARKKLAELLETYADSAAVRQASDHMNELLYREEMLWLQRSRINWLKEGDRNTRFFHSKAVWRAKKNRIQSLKDSAGTVHRSATAMEQLATEYFQEVYSADPSLDHSIVSSFFQSKVSAQMNEALCSDLTEEEISTAIFQIGPLKAPGPDGFSAKFYQRNWGTIKSEVVKAVHNFFIIGVMPEGINDTAIVLIPKIKQPTQLKDYRPISLCNVIYKVVSKCLVNRLRPFLDELVSPNQSAFVPERLITDNALVAFECFHFIQKNKNPNKAACAYKLDLSKAYNRVDWRFLEQAMHKMGFAHRYLGFPTPEGRMKKGHFQSLQEKAKYYPNGSIVDTCFSGNASPGWRGIEHGLELLKKGIIWRVGNGQSIRVWRDPWLPRDYSRRPITRKGNCCIKWVSDLLQDDGTWRVDKVQEHFWPIDVEMILKIRTSASLESDFLAWHPDRLGKFSVRSVYHLVVSLAETGDCSSSTEVLVNKSWKRIWACNVPQKVRIFAWKAISNSLPTMKNKKKRNLELLSTCCICGAEEEDVAHALCHCQQARNLWSAMYSARAISHDVNSAWSGTDWILNLLEDAMFLMLMWRIWHNRNEITHGKSIAPVAVSQRFIFSYVSSLTTIKQYPQADIIKGKQVAHPDRIRLPSQAPPACYGSRLLACREGIAMALQWTFLPFIVETDCLEVFNLIQSKEKVLSELAFVVKEVQVLMTGNREIKVRKESRDQNSVSHHFLANKGRCEALTSFWPDNTCNLISHLIDVDSIE</sequence>
<reference evidence="7" key="3">
    <citation type="submission" date="2006-01" db="EMBL/GenBank/DDBJ databases">
        <authorList>
            <person name="Buell R."/>
        </authorList>
    </citation>
    <scope>NUCLEOTIDE SEQUENCE</scope>
</reference>
<reference evidence="7" key="1">
    <citation type="journal article" date="2005" name="BMC Biol.">
        <title>The sequence of rice chromosomes 11 and 12, rich in disease resistance genes and recent gene duplications.</title>
        <authorList>
            <consortium name="The rice chromosomes 11 and 12 sequencing consortia"/>
        </authorList>
    </citation>
    <scope>NUCLEOTIDE SEQUENCE [LARGE SCALE GENOMIC DNA]</scope>
</reference>